<dbReference type="EMBL" id="FMZX01000001">
    <property type="protein sequence ID" value="SDC30964.1"/>
    <property type="molecule type" value="Genomic_DNA"/>
</dbReference>
<dbReference type="Proteomes" id="UP000198925">
    <property type="component" value="Unassembled WGS sequence"/>
</dbReference>
<evidence type="ECO:0000256" key="1">
    <source>
        <dbReference type="SAM" id="MobiDB-lite"/>
    </source>
</evidence>
<evidence type="ECO:0008006" key="5">
    <source>
        <dbReference type="Google" id="ProtNLM"/>
    </source>
</evidence>
<reference evidence="3 4" key="1">
    <citation type="submission" date="2016-10" db="EMBL/GenBank/DDBJ databases">
        <authorList>
            <person name="de Groot N.N."/>
        </authorList>
    </citation>
    <scope>NUCLEOTIDE SEQUENCE [LARGE SCALE GENOMIC DNA]</scope>
    <source>
        <strain evidence="3 4">CPCC 100156</strain>
    </source>
</reference>
<keyword evidence="4" id="KW-1185">Reference proteome</keyword>
<name>A0A1G6KJ25_9PROT</name>
<feature type="chain" id="PRO_5011454883" description="Lipoprotein-attachment site-containing protein" evidence="2">
    <location>
        <begin position="22"/>
        <end position="40"/>
    </location>
</feature>
<dbReference type="AlphaFoldDB" id="A0A1G6KJ25"/>
<sequence length="40" mass="4011">MRLLLALATLLTLAACGPLQPASGPPSYNERNLGGTNSGA</sequence>
<protein>
    <recommendedName>
        <fullName evidence="5">Lipoprotein-attachment site-containing protein</fullName>
    </recommendedName>
</protein>
<feature type="region of interest" description="Disordered" evidence="1">
    <location>
        <begin position="19"/>
        <end position="40"/>
    </location>
</feature>
<accession>A0A1G6KJ25</accession>
<gene>
    <name evidence="3" type="ORF">SAMN04487779_1001537</name>
</gene>
<evidence type="ECO:0000313" key="4">
    <source>
        <dbReference type="Proteomes" id="UP000198925"/>
    </source>
</evidence>
<feature type="signal peptide" evidence="2">
    <location>
        <begin position="1"/>
        <end position="21"/>
    </location>
</feature>
<keyword evidence="2" id="KW-0732">Signal</keyword>
<organism evidence="3 4">
    <name type="scientific">Belnapia rosea</name>
    <dbReference type="NCBI Taxonomy" id="938405"/>
    <lineage>
        <taxon>Bacteria</taxon>
        <taxon>Pseudomonadati</taxon>
        <taxon>Pseudomonadota</taxon>
        <taxon>Alphaproteobacteria</taxon>
        <taxon>Acetobacterales</taxon>
        <taxon>Roseomonadaceae</taxon>
        <taxon>Belnapia</taxon>
    </lineage>
</organism>
<dbReference type="STRING" id="938405.SAMN02927895_00727"/>
<dbReference type="PROSITE" id="PS51257">
    <property type="entry name" value="PROKAR_LIPOPROTEIN"/>
    <property type="match status" value="1"/>
</dbReference>
<evidence type="ECO:0000256" key="2">
    <source>
        <dbReference type="SAM" id="SignalP"/>
    </source>
</evidence>
<proteinExistence type="predicted"/>
<dbReference type="RefSeq" id="WP_256336744.1">
    <property type="nucleotide sequence ID" value="NZ_FMXZ01000001.1"/>
</dbReference>
<evidence type="ECO:0000313" key="3">
    <source>
        <dbReference type="EMBL" id="SDC30964.1"/>
    </source>
</evidence>